<feature type="chain" id="PRO_5047265447" evidence="2">
    <location>
        <begin position="23"/>
        <end position="314"/>
    </location>
</feature>
<proteinExistence type="predicted"/>
<feature type="region of interest" description="Disordered" evidence="1">
    <location>
        <begin position="21"/>
        <end position="40"/>
    </location>
</feature>
<feature type="compositionally biased region" description="Low complexity" evidence="1">
    <location>
        <begin position="27"/>
        <end position="40"/>
    </location>
</feature>
<dbReference type="CDD" id="cd14789">
    <property type="entry name" value="Tiki"/>
    <property type="match status" value="1"/>
</dbReference>
<dbReference type="Pfam" id="PF01963">
    <property type="entry name" value="TraB_PrgY_gumN"/>
    <property type="match status" value="1"/>
</dbReference>
<protein>
    <submittedName>
        <fullName evidence="3">TraB/GumN family protein</fullName>
    </submittedName>
</protein>
<gene>
    <name evidence="3" type="ORF">ACFQPC_14390</name>
</gene>
<reference evidence="4" key="1">
    <citation type="journal article" date="2019" name="Int. J. Syst. Evol. Microbiol.">
        <title>The Global Catalogue of Microorganisms (GCM) 10K type strain sequencing project: providing services to taxonomists for standard genome sequencing and annotation.</title>
        <authorList>
            <consortium name="The Broad Institute Genomics Platform"/>
            <consortium name="The Broad Institute Genome Sequencing Center for Infectious Disease"/>
            <person name="Wu L."/>
            <person name="Ma J."/>
        </authorList>
    </citation>
    <scope>NUCLEOTIDE SEQUENCE [LARGE SCALE GENOMIC DNA]</scope>
    <source>
        <strain evidence="4">KACC 12508</strain>
    </source>
</reference>
<evidence type="ECO:0000256" key="1">
    <source>
        <dbReference type="SAM" id="MobiDB-lite"/>
    </source>
</evidence>
<keyword evidence="2" id="KW-0732">Signal</keyword>
<evidence type="ECO:0000313" key="3">
    <source>
        <dbReference type="EMBL" id="MFC7289234.1"/>
    </source>
</evidence>
<sequence length="314" mass="34665">MRRTIVFAFTVLVGLFTGSTQADTSSGPATAAQKATQQTGAPQRGTLYRVAYRGNTSYLFGTVHVGKTAFYPLEPQVTQALTAAKKLVIEVDIRNTGAMRQAIMRHGLYPDGQTINQHLSADATAQLRQALRRSGTPFESIVRMKPWMVANLLLVQEMARNGFPTEQGIELHFLAIAEKQKKKVQELETADYQLSLFDSMSDAEQEAYLVENLHELASGEAMKKALALINAWQIADAKALDAALLEMQKGENASDRFLQKVLLDQRNPNMAKQVEALLKTDKNSFVAVGALHLLGDKGVPSLLQQRGYQVQKLY</sequence>
<dbReference type="EMBL" id="JBHTBU010000002">
    <property type="protein sequence ID" value="MFC7289234.1"/>
    <property type="molecule type" value="Genomic_DNA"/>
</dbReference>
<dbReference type="InterPro" id="IPR047111">
    <property type="entry name" value="YbaP-like"/>
</dbReference>
<name>A0ABW2IE30_9BURK</name>
<dbReference type="PANTHER" id="PTHR40590">
    <property type="entry name" value="CYTOPLASMIC PROTEIN-RELATED"/>
    <property type="match status" value="1"/>
</dbReference>
<accession>A0ABW2IE30</accession>
<dbReference type="PANTHER" id="PTHR40590:SF1">
    <property type="entry name" value="CYTOPLASMIC PROTEIN"/>
    <property type="match status" value="1"/>
</dbReference>
<dbReference type="RefSeq" id="WP_382272559.1">
    <property type="nucleotide sequence ID" value="NZ_JBHTBU010000002.1"/>
</dbReference>
<dbReference type="Proteomes" id="UP001596542">
    <property type="component" value="Unassembled WGS sequence"/>
</dbReference>
<feature type="signal peptide" evidence="2">
    <location>
        <begin position="1"/>
        <end position="22"/>
    </location>
</feature>
<keyword evidence="4" id="KW-1185">Reference proteome</keyword>
<organism evidence="3 4">
    <name type="scientific">Herminiimonas glaciei</name>
    <dbReference type="NCBI Taxonomy" id="523788"/>
    <lineage>
        <taxon>Bacteria</taxon>
        <taxon>Pseudomonadati</taxon>
        <taxon>Pseudomonadota</taxon>
        <taxon>Betaproteobacteria</taxon>
        <taxon>Burkholderiales</taxon>
        <taxon>Oxalobacteraceae</taxon>
        <taxon>Herminiimonas</taxon>
    </lineage>
</organism>
<evidence type="ECO:0000256" key="2">
    <source>
        <dbReference type="SAM" id="SignalP"/>
    </source>
</evidence>
<dbReference type="InterPro" id="IPR002816">
    <property type="entry name" value="TraB/PrgY/GumN_fam"/>
</dbReference>
<comment type="caution">
    <text evidence="3">The sequence shown here is derived from an EMBL/GenBank/DDBJ whole genome shotgun (WGS) entry which is preliminary data.</text>
</comment>
<evidence type="ECO:0000313" key="4">
    <source>
        <dbReference type="Proteomes" id="UP001596542"/>
    </source>
</evidence>